<dbReference type="Gene3D" id="3.40.1740.10">
    <property type="entry name" value="VC0467-like"/>
    <property type="match status" value="1"/>
</dbReference>
<keyword evidence="3" id="KW-1185">Reference proteome</keyword>
<dbReference type="EMBL" id="PDEQ01000010">
    <property type="protein sequence ID" value="PEN11267.1"/>
    <property type="molecule type" value="Genomic_DNA"/>
</dbReference>
<dbReference type="PANTHER" id="PTHR31984">
    <property type="entry name" value="TRANSPORTER, PUTATIVE (DUF179)-RELATED"/>
    <property type="match status" value="1"/>
</dbReference>
<sequence>MASSNAPLSPGTMLVAAPMMRDPNFHRSVILLCEHGENGTFGLILNHPLDMQLGDVIEEFFAYDPPVHLGGPVQRNTLHYVHRRPEDVPEGVALADGVVWGGDFESLKSIVRTGDVDYGDVRFFLGYAGWSPGQLEEEVEEGAWIPTSIVPDLVFDSGVQELWREVLRRMGGEYALLSTFPDDPRLN</sequence>
<evidence type="ECO:0000313" key="3">
    <source>
        <dbReference type="Proteomes" id="UP000220102"/>
    </source>
</evidence>
<dbReference type="InterPro" id="IPR003774">
    <property type="entry name" value="AlgH-like"/>
</dbReference>
<dbReference type="SUPFAM" id="SSF143456">
    <property type="entry name" value="VC0467-like"/>
    <property type="match status" value="1"/>
</dbReference>
<dbReference type="OrthoDB" id="9807486at2"/>
<proteinExistence type="inferred from homology"/>
<dbReference type="Proteomes" id="UP000220102">
    <property type="component" value="Unassembled WGS sequence"/>
</dbReference>
<name>A0A2A8CU44_9BACT</name>
<evidence type="ECO:0000313" key="2">
    <source>
        <dbReference type="EMBL" id="PEN11267.1"/>
    </source>
</evidence>
<evidence type="ECO:0000256" key="1">
    <source>
        <dbReference type="HAMAP-Rule" id="MF_00758"/>
    </source>
</evidence>
<dbReference type="Pfam" id="PF02622">
    <property type="entry name" value="DUF179"/>
    <property type="match status" value="1"/>
</dbReference>
<organism evidence="2 3">
    <name type="scientific">Longibacter salinarum</name>
    <dbReference type="NCBI Taxonomy" id="1850348"/>
    <lineage>
        <taxon>Bacteria</taxon>
        <taxon>Pseudomonadati</taxon>
        <taxon>Rhodothermota</taxon>
        <taxon>Rhodothermia</taxon>
        <taxon>Rhodothermales</taxon>
        <taxon>Salisaetaceae</taxon>
        <taxon>Longibacter</taxon>
    </lineage>
</organism>
<comment type="caution">
    <text evidence="2">The sequence shown here is derived from an EMBL/GenBank/DDBJ whole genome shotgun (WGS) entry which is preliminary data.</text>
</comment>
<protein>
    <recommendedName>
        <fullName evidence="1">UPF0301 protein CRI94_15870</fullName>
    </recommendedName>
</protein>
<dbReference type="AlphaFoldDB" id="A0A2A8CU44"/>
<comment type="similarity">
    <text evidence="1">Belongs to the UPF0301 (AlgH) family.</text>
</comment>
<dbReference type="HAMAP" id="MF_00758">
    <property type="entry name" value="UPF0301"/>
    <property type="match status" value="1"/>
</dbReference>
<dbReference type="RefSeq" id="WP_098078266.1">
    <property type="nucleotide sequence ID" value="NZ_PDEQ01000010.1"/>
</dbReference>
<reference evidence="2 3" key="1">
    <citation type="submission" date="2017-10" db="EMBL/GenBank/DDBJ databases">
        <title>Draft genome of Longibacter Salinarum.</title>
        <authorList>
            <person name="Goh K.M."/>
            <person name="Shamsir M.S."/>
            <person name="Lim S.W."/>
        </authorList>
    </citation>
    <scope>NUCLEOTIDE SEQUENCE [LARGE SCALE GENOMIC DNA]</scope>
    <source>
        <strain evidence="2 3">KCTC 52045</strain>
    </source>
</reference>
<gene>
    <name evidence="2" type="ORF">CRI94_15870</name>
</gene>
<accession>A0A2A8CU44</accession>
<dbReference type="PANTHER" id="PTHR31984:SF17">
    <property type="entry name" value="TRANSCRIPTIONAL REGULATOR"/>
    <property type="match status" value="1"/>
</dbReference>